<dbReference type="AlphaFoldDB" id="A0A9X2CIF2"/>
<name>A0A9X2CIF2_9GAMM</name>
<reference evidence="1" key="1">
    <citation type="submission" date="2022-01" db="EMBL/GenBank/DDBJ databases">
        <title>Whole genome-based taxonomy of the Shewanellaceae.</title>
        <authorList>
            <person name="Martin-Rodriguez A.J."/>
        </authorList>
    </citation>
    <scope>NUCLEOTIDE SEQUENCE</scope>
    <source>
        <strain evidence="1">DSM 16422</strain>
    </source>
</reference>
<evidence type="ECO:0000313" key="1">
    <source>
        <dbReference type="EMBL" id="MCL1142967.1"/>
    </source>
</evidence>
<protein>
    <submittedName>
        <fullName evidence="1">Uncharacterized protein</fullName>
    </submittedName>
</protein>
<dbReference type="EMBL" id="JAKIKP010000006">
    <property type="protein sequence ID" value="MCL1142967.1"/>
    <property type="molecule type" value="Genomic_DNA"/>
</dbReference>
<gene>
    <name evidence="1" type="ORF">L2672_09705</name>
</gene>
<comment type="caution">
    <text evidence="1">The sequence shown here is derived from an EMBL/GenBank/DDBJ whole genome shotgun (WGS) entry which is preliminary data.</text>
</comment>
<evidence type="ECO:0000313" key="2">
    <source>
        <dbReference type="Proteomes" id="UP001139333"/>
    </source>
</evidence>
<dbReference type="RefSeq" id="WP_248995653.1">
    <property type="nucleotide sequence ID" value="NZ_JAKIKP010000006.1"/>
</dbReference>
<accession>A0A9X2CIF2</accession>
<sequence>MELATFNHLLNRANDHLSVLAECGADAATITQHVALITSNLCSELHVSLLPNTLEV</sequence>
<keyword evidence="2" id="KW-1185">Reference proteome</keyword>
<proteinExistence type="predicted"/>
<dbReference type="Proteomes" id="UP001139333">
    <property type="component" value="Unassembled WGS sequence"/>
</dbReference>
<organism evidence="1 2">
    <name type="scientific">Shewanella gaetbuli</name>
    <dbReference type="NCBI Taxonomy" id="220752"/>
    <lineage>
        <taxon>Bacteria</taxon>
        <taxon>Pseudomonadati</taxon>
        <taxon>Pseudomonadota</taxon>
        <taxon>Gammaproteobacteria</taxon>
        <taxon>Alteromonadales</taxon>
        <taxon>Shewanellaceae</taxon>
        <taxon>Shewanella</taxon>
    </lineage>
</organism>